<dbReference type="EMBL" id="MK072261">
    <property type="protein sequence ID" value="AYV81174.1"/>
    <property type="molecule type" value="Genomic_DNA"/>
</dbReference>
<proteinExistence type="predicted"/>
<gene>
    <name evidence="1" type="ORF">Harvfovirus19_19</name>
</gene>
<accession>A0A3G5A3W8</accession>
<evidence type="ECO:0000313" key="1">
    <source>
        <dbReference type="EMBL" id="AYV81174.1"/>
    </source>
</evidence>
<sequence>MTELSINSAISAGLTVESVDSLPNFTENDPPFSFHKIPGYYNYIIQSLKWQATNVLSEDFLSNELCYFIERNSRVYFCVDSNNLEVPKAKFAYYLATQSKDYVIVLAGPSKIKESHLQKQLKSRGFILWKAENLQNFLKNLEFKYGTFRNFFPNSHVTLLKNDELLGCKHNAMKVIKYLKLLQKSYVGRLAKVFDALPDVLLDIISSYVLGEFLIEKLYW</sequence>
<protein>
    <submittedName>
        <fullName evidence="1">Uncharacterized protein</fullName>
    </submittedName>
</protein>
<reference evidence="1" key="1">
    <citation type="submission" date="2018-10" db="EMBL/GenBank/DDBJ databases">
        <title>Hidden diversity of soil giant viruses.</title>
        <authorList>
            <person name="Schulz F."/>
            <person name="Alteio L."/>
            <person name="Goudeau D."/>
            <person name="Ryan E.M."/>
            <person name="Malmstrom R.R."/>
            <person name="Blanchard J."/>
            <person name="Woyke T."/>
        </authorList>
    </citation>
    <scope>NUCLEOTIDE SEQUENCE</scope>
    <source>
        <strain evidence="1">HAV1</strain>
    </source>
</reference>
<organism evidence="1">
    <name type="scientific">Harvfovirus sp</name>
    <dbReference type="NCBI Taxonomy" id="2487768"/>
    <lineage>
        <taxon>Viruses</taxon>
        <taxon>Varidnaviria</taxon>
        <taxon>Bamfordvirae</taxon>
        <taxon>Nucleocytoviricota</taxon>
        <taxon>Megaviricetes</taxon>
        <taxon>Imitervirales</taxon>
        <taxon>Mimiviridae</taxon>
        <taxon>Klosneuvirinae</taxon>
    </lineage>
</organism>
<name>A0A3G5A3W8_9VIRU</name>